<dbReference type="Gene3D" id="3.40.50.300">
    <property type="entry name" value="P-loop containing nucleotide triphosphate hydrolases"/>
    <property type="match status" value="1"/>
</dbReference>
<dbReference type="FunFam" id="3.80.10.10:FF:000386">
    <property type="entry name" value="Disease resistance protein RPS4"/>
    <property type="match status" value="1"/>
</dbReference>
<dbReference type="GO" id="GO:0043531">
    <property type="term" value="F:ADP binding"/>
    <property type="evidence" value="ECO:0007669"/>
    <property type="project" value="InterPro"/>
</dbReference>
<dbReference type="PROSITE" id="PS50104">
    <property type="entry name" value="TIR"/>
    <property type="match status" value="3"/>
</dbReference>
<evidence type="ECO:0000256" key="5">
    <source>
        <dbReference type="ARBA" id="ARBA00022821"/>
    </source>
</evidence>
<dbReference type="SMART" id="SM00255">
    <property type="entry name" value="TIR"/>
    <property type="match status" value="3"/>
</dbReference>
<dbReference type="InterPro" id="IPR002182">
    <property type="entry name" value="NB-ARC"/>
</dbReference>
<dbReference type="InterPro" id="IPR032675">
    <property type="entry name" value="LRR_dom_sf"/>
</dbReference>
<dbReference type="InterPro" id="IPR045344">
    <property type="entry name" value="C-JID"/>
</dbReference>
<evidence type="ECO:0000313" key="10">
    <source>
        <dbReference type="Proteomes" id="UP000516314"/>
    </source>
</evidence>
<evidence type="ECO:0000256" key="4">
    <source>
        <dbReference type="ARBA" id="ARBA00022801"/>
    </source>
</evidence>
<dbReference type="InterPro" id="IPR035897">
    <property type="entry name" value="Toll_tir_struct_dom_sf"/>
</dbReference>
<dbReference type="PRINTS" id="PR00364">
    <property type="entry name" value="DISEASERSIST"/>
</dbReference>
<evidence type="ECO:0000256" key="6">
    <source>
        <dbReference type="ARBA" id="ARBA00023027"/>
    </source>
</evidence>
<dbReference type="EC" id="3.2.2.6" evidence="1"/>
<dbReference type="InterPro" id="IPR058546">
    <property type="entry name" value="RPS4B/Roq1-like_LRR"/>
</dbReference>
<dbReference type="Pfam" id="PF07725">
    <property type="entry name" value="LRR_3"/>
    <property type="match status" value="1"/>
</dbReference>
<dbReference type="Gene3D" id="1.10.8.430">
    <property type="entry name" value="Helical domain of apoptotic protease-activating factors"/>
    <property type="match status" value="1"/>
</dbReference>
<evidence type="ECO:0000256" key="2">
    <source>
        <dbReference type="ARBA" id="ARBA00022614"/>
    </source>
</evidence>
<dbReference type="InterPro" id="IPR036390">
    <property type="entry name" value="WH_DNA-bd_sf"/>
</dbReference>
<dbReference type="PANTHER" id="PTHR11017">
    <property type="entry name" value="LEUCINE-RICH REPEAT-CONTAINING PROTEIN"/>
    <property type="match status" value="1"/>
</dbReference>
<keyword evidence="4" id="KW-0378">Hydrolase</keyword>
<name>A0A7G2FKI4_ARATH</name>
<proteinExistence type="predicted"/>
<dbReference type="InterPro" id="IPR044974">
    <property type="entry name" value="Disease_R_plants"/>
</dbReference>
<dbReference type="InterPro" id="IPR058192">
    <property type="entry name" value="WHD_ROQ1-like"/>
</dbReference>
<keyword evidence="5" id="KW-0611">Plant defense</keyword>
<comment type="catalytic activity">
    <reaction evidence="7">
        <text>NAD(+) + H2O = ADP-D-ribose + nicotinamide + H(+)</text>
        <dbReference type="Rhea" id="RHEA:16301"/>
        <dbReference type="ChEBI" id="CHEBI:15377"/>
        <dbReference type="ChEBI" id="CHEBI:15378"/>
        <dbReference type="ChEBI" id="CHEBI:17154"/>
        <dbReference type="ChEBI" id="CHEBI:57540"/>
        <dbReference type="ChEBI" id="CHEBI:57967"/>
        <dbReference type="EC" id="3.2.2.6"/>
    </reaction>
    <physiologicalReaction direction="left-to-right" evidence="7">
        <dbReference type="Rhea" id="RHEA:16302"/>
    </physiologicalReaction>
</comment>
<evidence type="ECO:0000256" key="3">
    <source>
        <dbReference type="ARBA" id="ARBA00022737"/>
    </source>
</evidence>
<dbReference type="Pfam" id="PF23286">
    <property type="entry name" value="LRR_13"/>
    <property type="match status" value="1"/>
</dbReference>
<dbReference type="GO" id="GO:0006952">
    <property type="term" value="P:defense response"/>
    <property type="evidence" value="ECO:0007669"/>
    <property type="project" value="UniProtKB-KW"/>
</dbReference>
<dbReference type="SUPFAM" id="SSF52540">
    <property type="entry name" value="P-loop containing nucleoside triphosphate hydrolases"/>
    <property type="match status" value="1"/>
</dbReference>
<feature type="domain" description="TIR" evidence="8">
    <location>
        <begin position="18"/>
        <end position="182"/>
    </location>
</feature>
<dbReference type="Pfam" id="PF00931">
    <property type="entry name" value="NB-ARC"/>
    <property type="match status" value="2"/>
</dbReference>
<accession>A0A7G2FKI4</accession>
<keyword evidence="3" id="KW-0677">Repeat</keyword>
<dbReference type="Pfam" id="PF23282">
    <property type="entry name" value="WHD_ROQ1"/>
    <property type="match status" value="1"/>
</dbReference>
<dbReference type="InterPro" id="IPR027417">
    <property type="entry name" value="P-loop_NTPase"/>
</dbReference>
<dbReference type="CDD" id="cd00009">
    <property type="entry name" value="AAA"/>
    <property type="match status" value="1"/>
</dbReference>
<dbReference type="InterPro" id="IPR011713">
    <property type="entry name" value="Leu-rich_rpt_3"/>
</dbReference>
<dbReference type="Gene3D" id="3.80.10.10">
    <property type="entry name" value="Ribonuclease Inhibitor"/>
    <property type="match status" value="2"/>
</dbReference>
<dbReference type="Proteomes" id="UP000516314">
    <property type="component" value="Chromosome 5"/>
</dbReference>
<dbReference type="GO" id="GO:0061809">
    <property type="term" value="F:NAD+ nucleosidase activity, cyclic ADP-ribose generating"/>
    <property type="evidence" value="ECO:0007669"/>
    <property type="project" value="UniProtKB-EC"/>
</dbReference>
<dbReference type="GO" id="GO:0007165">
    <property type="term" value="P:signal transduction"/>
    <property type="evidence" value="ECO:0007669"/>
    <property type="project" value="InterPro"/>
</dbReference>
<dbReference type="EMBL" id="LR881470">
    <property type="protein sequence ID" value="CAD5334008.1"/>
    <property type="molecule type" value="Genomic_DNA"/>
</dbReference>
<dbReference type="FunFam" id="3.40.50.10140:FF:000007">
    <property type="entry name" value="Disease resistance protein (TIR-NBS-LRR class)"/>
    <property type="match status" value="2"/>
</dbReference>
<evidence type="ECO:0000259" key="8">
    <source>
        <dbReference type="PROSITE" id="PS50104"/>
    </source>
</evidence>
<evidence type="ECO:0000313" key="9">
    <source>
        <dbReference type="EMBL" id="CAD5334008.1"/>
    </source>
</evidence>
<feature type="domain" description="TIR" evidence="8">
    <location>
        <begin position="1346"/>
        <end position="1468"/>
    </location>
</feature>
<evidence type="ECO:0000256" key="7">
    <source>
        <dbReference type="ARBA" id="ARBA00047304"/>
    </source>
</evidence>
<reference evidence="9 10" key="1">
    <citation type="submission" date="2020-09" db="EMBL/GenBank/DDBJ databases">
        <authorList>
            <person name="Ashkenazy H."/>
        </authorList>
    </citation>
    <scope>NUCLEOTIDE SEQUENCE [LARGE SCALE GENOMIC DNA]</scope>
    <source>
        <strain evidence="10">cv. Cdm-0</strain>
    </source>
</reference>
<dbReference type="PANTHER" id="PTHR11017:SF589">
    <property type="entry name" value="ADP-RIBOSYL CYCLASE_CYCLIC ADP-RIBOSE HYDROLASE-RELATED"/>
    <property type="match status" value="1"/>
</dbReference>
<keyword evidence="6" id="KW-0520">NAD</keyword>
<protein>
    <recommendedName>
        <fullName evidence="1">ADP-ribosyl cyclase/cyclic ADP-ribose hydrolase</fullName>
        <ecNumber evidence="1">3.2.2.6</ecNumber>
    </recommendedName>
</protein>
<organism evidence="9 10">
    <name type="scientific">Arabidopsis thaliana</name>
    <name type="common">Mouse-ear cress</name>
    <dbReference type="NCBI Taxonomy" id="3702"/>
    <lineage>
        <taxon>Eukaryota</taxon>
        <taxon>Viridiplantae</taxon>
        <taxon>Streptophyta</taxon>
        <taxon>Embryophyta</taxon>
        <taxon>Tracheophyta</taxon>
        <taxon>Spermatophyta</taxon>
        <taxon>Magnoliopsida</taxon>
        <taxon>eudicotyledons</taxon>
        <taxon>Gunneridae</taxon>
        <taxon>Pentapetalae</taxon>
        <taxon>rosids</taxon>
        <taxon>malvids</taxon>
        <taxon>Brassicales</taxon>
        <taxon>Brassicaceae</taxon>
        <taxon>Camelineae</taxon>
        <taxon>Arabidopsis</taxon>
    </lineage>
</organism>
<evidence type="ECO:0000256" key="1">
    <source>
        <dbReference type="ARBA" id="ARBA00011982"/>
    </source>
</evidence>
<dbReference type="Gene3D" id="3.40.50.10140">
    <property type="entry name" value="Toll/interleukin-1 receptor homology (TIR) domain"/>
    <property type="match status" value="4"/>
</dbReference>
<dbReference type="SUPFAM" id="SSF52058">
    <property type="entry name" value="L domain-like"/>
    <property type="match status" value="1"/>
</dbReference>
<feature type="domain" description="TIR" evidence="8">
    <location>
        <begin position="1650"/>
        <end position="1780"/>
    </location>
</feature>
<gene>
    <name evidence="9" type="ORF">AT9943_LOCUS21340</name>
</gene>
<dbReference type="Pfam" id="PF01582">
    <property type="entry name" value="TIR"/>
    <property type="match status" value="3"/>
</dbReference>
<dbReference type="SUPFAM" id="SSF52200">
    <property type="entry name" value="Toll/Interleukin receptor TIR domain"/>
    <property type="match status" value="3"/>
</dbReference>
<dbReference type="Pfam" id="PF20160">
    <property type="entry name" value="C-JID"/>
    <property type="match status" value="1"/>
</dbReference>
<dbReference type="InterPro" id="IPR000157">
    <property type="entry name" value="TIR_dom"/>
</dbReference>
<sequence length="1823" mass="206961">MATSSSSSSAASMIEGPPQHQVFINFRGEELRHNFISHLETAFKNDEINYYIDTNETRSEHIEILFNRIDQSDIALAVFSKRYSESKWCLDELVKIMKNVKENNLRVIPVFFNVKVDDVKHQEGEFGGNFYGKNHRERTSIQQQEWKEALKSASTMMALVLANFMSESELIAAIVANVKKVNAIIEGGEGTNPLNRNNSSFSCSGNTSFREIKDPEAALPSDGMQQCLKQLEEKLDFDNKETQIVGIVGMPGIGKTTLAKKHLQVWNHKFVRNENEIFEGFREKSNDHDWVKNILFVADDDEKVKVLIVLDDVSDKKQLEFLRMDREKTIKVGSKIMITTRDKGTMEGLAHDTYIVPGLNDKEALQLFTYYAFTDHTSKEEFVEMSKKFVDYAGGNPLALEELGKEVCETNQDNWEAILEMLPHRCNENIRRKLRISYDELTEQQEHAFLDIACFFRSEEEDYVRVLLDSYDTNADETAREVSDLADKCLISISAGRIEMHNLLCTLGKEIGSPKENNLGKSRLWNHQDATDALRLKKGTTSARGIFLDTSKLSKAIPLESKVFIKMPNLRYVKIFDSSCPRQCVGCKVNLPEGLEFPLKEIRYFHWLNLPLDELPIDFNPENLIDLRLPYSKIQRLWRRSKGLPKLKWVDLSHSTKLVDLSTLSNAESLRRLNLEGCTMLVNLPGDMEKMKNLAFLNLKGCTSFLSLPTMKNLTSLKTLILSGCSKFKEFQVISEHLEYLHLDGTAIEGLPSTIQNFGRLIVLNLKNCKKLKSLPDCLNKLKALEELILSGCSKLTSFPDVKEIMKSLQILLLDGTSIKELPNMLLQYGSNSIDLQRIQPQLNGLSFLRRLCLSRNEKISSLQSSISELHHLKWIDLKYCKNLTSLPTLPPNLQCLDAHACISLKTVASRLGILMSLTEQTPSSYIFTNCEKLEHIAKNEIICYAHNKSRLISNALNRQNKGLAFEALVATCFPGSEVPAWFNHRASGAMLEPEFPRHWSESEFVGIALCAVVSFHDYEIQNNDIMVKCICKFNNVAGTSSSSFFNCNVGGLSEAGDEQRTIKSTHVFIAFTSWLNINKCQLGLENGCIPTMASIEFEVTDGTCQAANCERPHFPYDLLLRNSQSPKYSNIVQNTPMDSSSSQVVFTFPELELPPALLVITRVMRLKCFLKLLVIRTSFIGILSDALRRSEINMIVPDITISDDHLNKLFNLIEDSGIAIVLFWSYYNVSELFLDVLVKIRERVEEGKLVAIPRALAKGDDERKREWKKALQSFRKTLSFTVDSRRLQQNNLETRKKKKKNNLGLIENSICNRLQTTQLDPRTSVLWLLAMAAFSSSSSVEELPPQHQVFISFRGTDLRAGFVIPLVKALLSNRIKVFIDTDASVCPSGEILSKRIEGSRIALVIFTDDYTESKWCLRVLAKIKGYVDEGKLVAIPIFYKLDPSIVRGMRLQFGDVFKDVRSISYRVGINVKKFSPSDNVIENVVEKGKKESNIISSEGSHKNSVDPFENSDTRTFSAQGKDKTFGIKQRLNELKVKLELNKVRSQLGMIIGCVLLLLFVLQQIQIAYMSTHLICEGGAINNIVENVPKVLECIPAEGTENPRDAYTEFRKGKYGAKPERSSSNAKTNADFLDRTFTKSLMDGEVKPPKNIQVFINFRGDQLRYNFVSYLVDALRRSEINVFIDNQEQRGEDLNSLFKRIDDSGIAIVVFSSRYTESKWCLEELVRIKERVHQGLLKVTPTNVKRLQGEFGDHFRDKEYVYESDEPKIKRWKEAIAFVSHKFALTLDEKSCALEIDFVETIVKEVLRMLQAISKVESSQSSS</sequence>
<dbReference type="InterPro" id="IPR042197">
    <property type="entry name" value="Apaf_helical"/>
</dbReference>
<dbReference type="SUPFAM" id="SSF46785">
    <property type="entry name" value="Winged helix' DNA-binding domain"/>
    <property type="match status" value="1"/>
</dbReference>
<keyword evidence="2" id="KW-0433">Leucine-rich repeat</keyword>